<evidence type="ECO:0000313" key="3">
    <source>
        <dbReference type="Proteomes" id="UP000095281"/>
    </source>
</evidence>
<feature type="compositionally biased region" description="Basic and acidic residues" evidence="1">
    <location>
        <begin position="357"/>
        <end position="366"/>
    </location>
</feature>
<dbReference type="Proteomes" id="UP000095281">
    <property type="component" value="Unplaced"/>
</dbReference>
<name>A0A1I8C1I8_MELHA</name>
<proteinExistence type="predicted"/>
<feature type="region of interest" description="Disordered" evidence="1">
    <location>
        <begin position="410"/>
        <end position="430"/>
    </location>
</feature>
<feature type="signal peptide" evidence="2">
    <location>
        <begin position="1"/>
        <end position="22"/>
    </location>
</feature>
<reference evidence="4" key="1">
    <citation type="submission" date="2016-11" db="UniProtKB">
        <authorList>
            <consortium name="WormBaseParasite"/>
        </authorList>
    </citation>
    <scope>IDENTIFICATION</scope>
</reference>
<feature type="region of interest" description="Disordered" evidence="1">
    <location>
        <begin position="357"/>
        <end position="384"/>
    </location>
</feature>
<sequence length="557" mass="63081">MASISYFLMFGAILMLIGCVQCEFVGHGKHELDNGTIVQLNTNTRIAEPGTDLEPYRNQSGACNVTMDKEGNIILWYTKNSTSTENGCSLDLVTKNESQVSLEFGISHSANLIECIMKNEYSFQDNIISFSYSMKGGEFEDLKNGPKEGNDSYCNVGGENKCRYEGGSKCWNTTAFYSIGWVRNRTMDSLIYYLEPVGEVYNYYFDTNTSLRDIQNASFKLAIKGLKFRFDSVEGDEFQNLVTFCYKNEKLQEAKEWEIADENYIKANNQKFTHLFTFHVMPIKAMRESLQDIWFCNNNETNPGCEKDATMLNCDKMFIRFDKEHFRILVPDNSTTEDGISTNGRNKNLVFSTTKNVEKTDNEDTKQVGTTQDMRRTKDPKTTEEASRISKITIFFIICAIIILPEQNQSRTKPEQSLLSKQSASTTTSNKDSYADIYLSANVSEDRFKNPTTVVETQYNQDFNEVDTVVDTQIEPNESSNFKTGVKASNTLVNTKTGVEVLNKDFTKSDRTVPDTLISTNTVHEDPDIPNTKTGIEGIVIRNTSTGVEVPDSFYEE</sequence>
<evidence type="ECO:0000256" key="1">
    <source>
        <dbReference type="SAM" id="MobiDB-lite"/>
    </source>
</evidence>
<feature type="compositionally biased region" description="Basic and acidic residues" evidence="1">
    <location>
        <begin position="373"/>
        <end position="384"/>
    </location>
</feature>
<accession>A0A1I8C1I8</accession>
<protein>
    <submittedName>
        <fullName evidence="4">CUB domain-containing protein</fullName>
    </submittedName>
</protein>
<dbReference type="WBParaSite" id="MhA1_Contig919.frz3.gene4">
    <property type="protein sequence ID" value="MhA1_Contig919.frz3.gene4"/>
    <property type="gene ID" value="MhA1_Contig919.frz3.gene4"/>
</dbReference>
<dbReference type="AlphaFoldDB" id="A0A1I8C1I8"/>
<evidence type="ECO:0000313" key="4">
    <source>
        <dbReference type="WBParaSite" id="MhA1_Contig919.frz3.gene4"/>
    </source>
</evidence>
<feature type="chain" id="PRO_5009316376" evidence="2">
    <location>
        <begin position="23"/>
        <end position="557"/>
    </location>
</feature>
<organism evidence="3 4">
    <name type="scientific">Meloidogyne hapla</name>
    <name type="common">Root-knot nematode worm</name>
    <dbReference type="NCBI Taxonomy" id="6305"/>
    <lineage>
        <taxon>Eukaryota</taxon>
        <taxon>Metazoa</taxon>
        <taxon>Ecdysozoa</taxon>
        <taxon>Nematoda</taxon>
        <taxon>Chromadorea</taxon>
        <taxon>Rhabditida</taxon>
        <taxon>Tylenchina</taxon>
        <taxon>Tylenchomorpha</taxon>
        <taxon>Tylenchoidea</taxon>
        <taxon>Meloidogynidae</taxon>
        <taxon>Meloidogyninae</taxon>
        <taxon>Meloidogyne</taxon>
    </lineage>
</organism>
<keyword evidence="2" id="KW-0732">Signal</keyword>
<keyword evidence="3" id="KW-1185">Reference proteome</keyword>
<evidence type="ECO:0000256" key="2">
    <source>
        <dbReference type="SAM" id="SignalP"/>
    </source>
</evidence>